<proteinExistence type="predicted"/>
<comment type="caution">
    <text evidence="3">The sequence shown here is derived from an EMBL/GenBank/DDBJ whole genome shotgun (WGS) entry which is preliminary data.</text>
</comment>
<feature type="region of interest" description="Disordered" evidence="1">
    <location>
        <begin position="1"/>
        <end position="28"/>
    </location>
</feature>
<sequence length="419" mass="46123">MDAFDEDATHSQPNKLRYTGVEPMEIDESAANNPVDMKVAASDATHDHDTAEIVPIEGKRQDVRAIGTSGTVSANAMGTNNLYEDALIPSRSSGYQPRLDSLPPRVELNSQQSNAIGVRPRRFPGGDQLVFNGGSTREHSLSQLTPRLIMDNATRASIDNVPLLTNGDSFDNEITEPDPKRPRLDEYEIALAASDEPQNYAEPMASPEMNHWKEAIRAEISAHVKNHTWDVVHRPPGVKVIGFKWVFAHKFEENGEIVRYKARLVALGYLQTHGVDYRQTYSSGASSNTIRVFLAVCCSMQLVLRQFDIETAFLNGDLEEVYMAPPLGIRIAAGMVCNYDGVSAVWFKKIRSVFLSMGLEQCRADPCMFVRNGGANDDLPVFIVLNVDELLVGCKSDAVADAIRDELAAHFTVKSLGAA</sequence>
<dbReference type="Proteomes" id="UP000237271">
    <property type="component" value="Unassembled WGS sequence"/>
</dbReference>
<reference evidence="3 4" key="1">
    <citation type="journal article" date="2017" name="Genome Biol. Evol.">
        <title>Phytophthora megakarya and P. palmivora, closely related causal agents of cacao black pod rot, underwent increases in genome sizes and gene numbers by different mechanisms.</title>
        <authorList>
            <person name="Ali S.S."/>
            <person name="Shao J."/>
            <person name="Lary D.J."/>
            <person name="Kronmiller B."/>
            <person name="Shen D."/>
            <person name="Strem M.D."/>
            <person name="Amoako-Attah I."/>
            <person name="Akrofi A.Y."/>
            <person name="Begoude B.A."/>
            <person name="Ten Hoopen G.M."/>
            <person name="Coulibaly K."/>
            <person name="Kebe B.I."/>
            <person name="Melnick R.L."/>
            <person name="Guiltinan M.J."/>
            <person name="Tyler B.M."/>
            <person name="Meinhardt L.W."/>
            <person name="Bailey B.A."/>
        </authorList>
    </citation>
    <scope>NUCLEOTIDE SEQUENCE [LARGE SCALE GENOMIC DNA]</scope>
    <source>
        <strain evidence="4">sbr112.9</strain>
    </source>
</reference>
<evidence type="ECO:0000313" key="3">
    <source>
        <dbReference type="EMBL" id="POM81572.1"/>
    </source>
</evidence>
<evidence type="ECO:0000313" key="4">
    <source>
        <dbReference type="Proteomes" id="UP000237271"/>
    </source>
</evidence>
<gene>
    <name evidence="3" type="ORF">PHPALM_437</name>
</gene>
<protein>
    <submittedName>
        <fullName evidence="3">Polyprotein</fullName>
    </submittedName>
</protein>
<keyword evidence="4" id="KW-1185">Reference proteome</keyword>
<evidence type="ECO:0000259" key="2">
    <source>
        <dbReference type="Pfam" id="PF07727"/>
    </source>
</evidence>
<dbReference type="Pfam" id="PF07727">
    <property type="entry name" value="RVT_2"/>
    <property type="match status" value="1"/>
</dbReference>
<organism evidence="3 4">
    <name type="scientific">Phytophthora palmivora</name>
    <dbReference type="NCBI Taxonomy" id="4796"/>
    <lineage>
        <taxon>Eukaryota</taxon>
        <taxon>Sar</taxon>
        <taxon>Stramenopiles</taxon>
        <taxon>Oomycota</taxon>
        <taxon>Peronosporomycetes</taxon>
        <taxon>Peronosporales</taxon>
        <taxon>Peronosporaceae</taxon>
        <taxon>Phytophthora</taxon>
    </lineage>
</organism>
<accession>A0A2P4YUV0</accession>
<dbReference type="AlphaFoldDB" id="A0A2P4YUV0"/>
<evidence type="ECO:0000256" key="1">
    <source>
        <dbReference type="SAM" id="MobiDB-lite"/>
    </source>
</evidence>
<dbReference type="EMBL" id="NCKW01000051">
    <property type="protein sequence ID" value="POM81572.1"/>
    <property type="molecule type" value="Genomic_DNA"/>
</dbReference>
<dbReference type="OrthoDB" id="125229at2759"/>
<feature type="domain" description="Reverse transcriptase Ty1/copia-type" evidence="2">
    <location>
        <begin position="226"/>
        <end position="418"/>
    </location>
</feature>
<name>A0A2P4YUV0_9STRA</name>
<dbReference type="InterPro" id="IPR013103">
    <property type="entry name" value="RVT_2"/>
</dbReference>